<reference evidence="6" key="1">
    <citation type="journal article" date="2019" name="Int. J. Syst. Evol. Microbiol.">
        <title>The Global Catalogue of Microorganisms (GCM) 10K type strain sequencing project: providing services to taxonomists for standard genome sequencing and annotation.</title>
        <authorList>
            <consortium name="The Broad Institute Genomics Platform"/>
            <consortium name="The Broad Institute Genome Sequencing Center for Infectious Disease"/>
            <person name="Wu L."/>
            <person name="Ma J."/>
        </authorList>
    </citation>
    <scope>NUCLEOTIDE SEQUENCE [LARGE SCALE GENOMIC DNA]</scope>
    <source>
        <strain evidence="6">JCM 16673</strain>
    </source>
</reference>
<evidence type="ECO:0000256" key="2">
    <source>
        <dbReference type="SAM" id="MobiDB-lite"/>
    </source>
</evidence>
<feature type="domain" description="LysM" evidence="4">
    <location>
        <begin position="328"/>
        <end position="372"/>
    </location>
</feature>
<gene>
    <name evidence="5" type="ORF">GCM10022212_06030</name>
</gene>
<dbReference type="Pfam" id="PF01464">
    <property type="entry name" value="SLT"/>
    <property type="match status" value="1"/>
</dbReference>
<feature type="compositionally biased region" description="Low complexity" evidence="2">
    <location>
        <begin position="456"/>
        <end position="469"/>
    </location>
</feature>
<dbReference type="InterPro" id="IPR018392">
    <property type="entry name" value="LysM"/>
</dbReference>
<dbReference type="InterPro" id="IPR036779">
    <property type="entry name" value="LysM_dom_sf"/>
</dbReference>
<feature type="region of interest" description="Disordered" evidence="2">
    <location>
        <begin position="456"/>
        <end position="496"/>
    </location>
</feature>
<name>A0ABP7SP96_9BURK</name>
<dbReference type="SMART" id="SM00257">
    <property type="entry name" value="LysM"/>
    <property type="match status" value="2"/>
</dbReference>
<dbReference type="EMBL" id="BAAAZE010000005">
    <property type="protein sequence ID" value="GAA4014455.1"/>
    <property type="molecule type" value="Genomic_DNA"/>
</dbReference>
<dbReference type="Gene3D" id="1.10.530.10">
    <property type="match status" value="1"/>
</dbReference>
<keyword evidence="6" id="KW-1185">Reference proteome</keyword>
<dbReference type="Proteomes" id="UP001501353">
    <property type="component" value="Unassembled WGS sequence"/>
</dbReference>
<feature type="chain" id="PRO_5045201687" evidence="3">
    <location>
        <begin position="26"/>
        <end position="496"/>
    </location>
</feature>
<comment type="similarity">
    <text evidence="1">Belongs to the transglycosylase Slt family.</text>
</comment>
<dbReference type="PROSITE" id="PS00922">
    <property type="entry name" value="TRANSGLYCOSYLASE"/>
    <property type="match status" value="1"/>
</dbReference>
<protein>
    <submittedName>
        <fullName evidence="5">Transglycosylase SLT domain-containing protein</fullName>
    </submittedName>
</protein>
<dbReference type="SUPFAM" id="SSF53955">
    <property type="entry name" value="Lysozyme-like"/>
    <property type="match status" value="1"/>
</dbReference>
<keyword evidence="3" id="KW-0732">Signal</keyword>
<dbReference type="SUPFAM" id="SSF54106">
    <property type="entry name" value="LysM domain"/>
    <property type="match status" value="1"/>
</dbReference>
<evidence type="ECO:0000256" key="1">
    <source>
        <dbReference type="ARBA" id="ARBA00007734"/>
    </source>
</evidence>
<accession>A0ABP7SP96</accession>
<dbReference type="CDD" id="cd00118">
    <property type="entry name" value="LysM"/>
    <property type="match status" value="2"/>
</dbReference>
<sequence length="496" mass="54952">MQQMKLRAITFAACLLLGTPFATHANDLTISPAFSDSTYDPSDPATQVITMEELDVWGRIRNGFGIPDLDNPLVISQTNWYSARPEYIQRTTVRASRYLFHVLQELEKRDMPTELALLPFIESAFNPEAFSSAKASGMWQFIPSTGLDFNLKQTMFKDERRDVLASTDAALTYLQKLHGMFGDWQLALAAYNWGEGSVQRAIKKNQAAGLPIDFNSLSPLMPVETRNYVPKLQAVKNIIATPGAFGITLPKADNQPYFVTIGKTRDIDLKVAAQLAELSLEEFKALNPQFNRPVITGSSSTKILLPQQNAEKFKINLAQWNRPLSSWMAHVVTKRERIEAIAALFDTEPQLLREVNHIPPNMRLKAGSTILVPKTAKAPETDIATEHAVMSIEPDVPDTRRITVRVGKRDSLASIAHRYKVTVAQVKSWNDLVHDKVTSGQSLHVQVPYRLATRKSAPASRRVAAASSRGKVVQASAKSGNKTGKKPNGPILASAR</sequence>
<feature type="domain" description="LysM" evidence="4">
    <location>
        <begin position="402"/>
        <end position="445"/>
    </location>
</feature>
<evidence type="ECO:0000256" key="3">
    <source>
        <dbReference type="SAM" id="SignalP"/>
    </source>
</evidence>
<dbReference type="InterPro" id="IPR023346">
    <property type="entry name" value="Lysozyme-like_dom_sf"/>
</dbReference>
<evidence type="ECO:0000259" key="4">
    <source>
        <dbReference type="PROSITE" id="PS51782"/>
    </source>
</evidence>
<dbReference type="InterPro" id="IPR000189">
    <property type="entry name" value="Transglyc_AS"/>
</dbReference>
<dbReference type="PANTHER" id="PTHR37423:SF2">
    <property type="entry name" value="MEMBRANE-BOUND LYTIC MUREIN TRANSGLYCOSYLASE C"/>
    <property type="match status" value="1"/>
</dbReference>
<dbReference type="PROSITE" id="PS51782">
    <property type="entry name" value="LYSM"/>
    <property type="match status" value="2"/>
</dbReference>
<feature type="signal peptide" evidence="3">
    <location>
        <begin position="1"/>
        <end position="25"/>
    </location>
</feature>
<evidence type="ECO:0000313" key="6">
    <source>
        <dbReference type="Proteomes" id="UP001501353"/>
    </source>
</evidence>
<dbReference type="Gene3D" id="3.10.350.10">
    <property type="entry name" value="LysM domain"/>
    <property type="match status" value="2"/>
</dbReference>
<dbReference type="Pfam" id="PF01476">
    <property type="entry name" value="LysM"/>
    <property type="match status" value="2"/>
</dbReference>
<dbReference type="CDD" id="cd16894">
    <property type="entry name" value="MltD-like"/>
    <property type="match status" value="1"/>
</dbReference>
<organism evidence="5 6">
    <name type="scientific">Actimicrobium antarcticum</name>
    <dbReference type="NCBI Taxonomy" id="1051899"/>
    <lineage>
        <taxon>Bacteria</taxon>
        <taxon>Pseudomonadati</taxon>
        <taxon>Pseudomonadota</taxon>
        <taxon>Betaproteobacteria</taxon>
        <taxon>Burkholderiales</taxon>
        <taxon>Oxalobacteraceae</taxon>
        <taxon>Actimicrobium</taxon>
    </lineage>
</organism>
<proteinExistence type="inferred from homology"/>
<dbReference type="RefSeq" id="WP_344761747.1">
    <property type="nucleotide sequence ID" value="NZ_BAAAZE010000005.1"/>
</dbReference>
<dbReference type="InterPro" id="IPR008258">
    <property type="entry name" value="Transglycosylase_SLT_dom_1"/>
</dbReference>
<dbReference type="PANTHER" id="PTHR37423">
    <property type="entry name" value="SOLUBLE LYTIC MUREIN TRANSGLYCOSYLASE-RELATED"/>
    <property type="match status" value="1"/>
</dbReference>
<evidence type="ECO:0000313" key="5">
    <source>
        <dbReference type="EMBL" id="GAA4014455.1"/>
    </source>
</evidence>
<comment type="caution">
    <text evidence="5">The sequence shown here is derived from an EMBL/GenBank/DDBJ whole genome shotgun (WGS) entry which is preliminary data.</text>
</comment>